<organism evidence="1 2">
    <name type="scientific">Pseudomonas syringae pv. aceris</name>
    <dbReference type="NCBI Taxonomy" id="199198"/>
    <lineage>
        <taxon>Bacteria</taxon>
        <taxon>Pseudomonadati</taxon>
        <taxon>Pseudomonadota</taxon>
        <taxon>Gammaproteobacteria</taxon>
        <taxon>Pseudomonadales</taxon>
        <taxon>Pseudomonadaceae</taxon>
        <taxon>Pseudomonas</taxon>
        <taxon>Pseudomonas syringae</taxon>
    </lineage>
</organism>
<comment type="caution">
    <text evidence="1">The sequence shown here is derived from an EMBL/GenBank/DDBJ whole genome shotgun (WGS) entry which is preliminary data.</text>
</comment>
<accession>A0A0P9HFG1</accession>
<evidence type="ECO:0000313" key="1">
    <source>
        <dbReference type="EMBL" id="KPW10659.1"/>
    </source>
</evidence>
<gene>
    <name evidence="1" type="ORF">ALO91_05846</name>
</gene>
<name>A0A0P9HFG1_PSESX</name>
<evidence type="ECO:0000313" key="2">
    <source>
        <dbReference type="Proteomes" id="UP000050297"/>
    </source>
</evidence>
<sequence length="323" mass="36818">MPHSAEICRGRAAKLAAVLPAELRRAFIADAIAGAGGVQAFIDDQPSSLLQAQLFLILQRTHGGQRLESVVQRRITQVGQTRQLVDAQRLGVMTVQPVDRPRNAMRLRIPDRDFVESPPIVTAQQPVVELPKCKGREHADVPGRVEQARQPQHRLKQWLIHWLKKQAPLRLVRNAVQWRFRNELGDVRRLEVQTNTQIGRLATRFKHAPGDRHRHRDDQIAERVVHILFISQRNLLATLNDHAKGWPMQRMNQLGRRIAADNVQRRDSSFIDTGCRKALRQQPDDFSPANIGARSVRSIVCTHEEPRPKSVLLYAHPLHRTPS</sequence>
<reference evidence="1 2" key="1">
    <citation type="submission" date="2015-09" db="EMBL/GenBank/DDBJ databases">
        <title>Genome announcement of multiple Pseudomonas syringae strains.</title>
        <authorList>
            <person name="Thakur S."/>
            <person name="Wang P.W."/>
            <person name="Gong Y."/>
            <person name="Weir B.S."/>
            <person name="Guttman D.S."/>
        </authorList>
    </citation>
    <scope>NUCLEOTIDE SEQUENCE [LARGE SCALE GENOMIC DNA]</scope>
    <source>
        <strain evidence="1 2">ICMP2802</strain>
    </source>
</reference>
<protein>
    <submittedName>
        <fullName evidence="1">Uncharacterized protein</fullName>
    </submittedName>
</protein>
<proteinExistence type="predicted"/>
<dbReference type="AlphaFoldDB" id="A0A0P9HFG1"/>
<dbReference type="EMBL" id="LJPM01000548">
    <property type="protein sequence ID" value="KPW10659.1"/>
    <property type="molecule type" value="Genomic_DNA"/>
</dbReference>
<dbReference type="Proteomes" id="UP000050297">
    <property type="component" value="Unassembled WGS sequence"/>
</dbReference>